<evidence type="ECO:0000256" key="1">
    <source>
        <dbReference type="SAM" id="MobiDB-lite"/>
    </source>
</evidence>
<name>A0A9W8ZXN2_9AGAR</name>
<proteinExistence type="predicted"/>
<dbReference type="Gene3D" id="3.30.40.10">
    <property type="entry name" value="Zinc/RING finger domain, C3HC4 (zinc finger)"/>
    <property type="match status" value="1"/>
</dbReference>
<evidence type="ECO:0008006" key="5">
    <source>
        <dbReference type="Google" id="ProtNLM"/>
    </source>
</evidence>
<dbReference type="Proteomes" id="UP001150266">
    <property type="component" value="Unassembled WGS sequence"/>
</dbReference>
<evidence type="ECO:0000313" key="4">
    <source>
        <dbReference type="Proteomes" id="UP001150266"/>
    </source>
</evidence>
<keyword evidence="2" id="KW-1133">Transmembrane helix</keyword>
<dbReference type="AlphaFoldDB" id="A0A9W8ZXN2"/>
<protein>
    <recommendedName>
        <fullName evidence="5">RING-type domain-containing protein</fullName>
    </recommendedName>
</protein>
<keyword evidence="2" id="KW-0472">Membrane</keyword>
<gene>
    <name evidence="3" type="ORF">J3R30DRAFT_3826654</name>
</gene>
<feature type="region of interest" description="Disordered" evidence="1">
    <location>
        <begin position="174"/>
        <end position="218"/>
    </location>
</feature>
<reference evidence="3" key="1">
    <citation type="submission" date="2022-08" db="EMBL/GenBank/DDBJ databases">
        <title>A Global Phylogenomic Analysis of the Shiitake Genus Lentinula.</title>
        <authorList>
            <consortium name="DOE Joint Genome Institute"/>
            <person name="Sierra-Patev S."/>
            <person name="Min B."/>
            <person name="Naranjo-Ortiz M."/>
            <person name="Looney B."/>
            <person name="Konkel Z."/>
            <person name="Slot J.C."/>
            <person name="Sakamoto Y."/>
            <person name="Steenwyk J.L."/>
            <person name="Rokas A."/>
            <person name="Carro J."/>
            <person name="Camarero S."/>
            <person name="Ferreira P."/>
            <person name="Molpeceres G."/>
            <person name="Ruiz-Duenas F.J."/>
            <person name="Serrano A."/>
            <person name="Henrissat B."/>
            <person name="Drula E."/>
            <person name="Hughes K.W."/>
            <person name="Mata J.L."/>
            <person name="Ishikawa N.K."/>
            <person name="Vargas-Isla R."/>
            <person name="Ushijima S."/>
            <person name="Smith C.A."/>
            <person name="Ahrendt S."/>
            <person name="Andreopoulos W."/>
            <person name="He G."/>
            <person name="Labutti K."/>
            <person name="Lipzen A."/>
            <person name="Ng V."/>
            <person name="Riley R."/>
            <person name="Sandor L."/>
            <person name="Barry K."/>
            <person name="Martinez A.T."/>
            <person name="Xiao Y."/>
            <person name="Gibbons J.G."/>
            <person name="Terashima K."/>
            <person name="Grigoriev I.V."/>
            <person name="Hibbett D.S."/>
        </authorList>
    </citation>
    <scope>NUCLEOTIDE SEQUENCE</scope>
    <source>
        <strain evidence="3">JLM2183</strain>
    </source>
</reference>
<feature type="compositionally biased region" description="Low complexity" evidence="1">
    <location>
        <begin position="182"/>
        <end position="199"/>
    </location>
</feature>
<evidence type="ECO:0000256" key="2">
    <source>
        <dbReference type="SAM" id="Phobius"/>
    </source>
</evidence>
<sequence>MSIATRSIRGLHLASLTTRSFHLATIIEEDIEQCDFPALNLGTESLASTPKVSPTMLSMAPGSRPRSLSMQSMERQRLKQANARRTGLDRDCMICFYVAQRPSRTKCCGKLFCETHLHDWLAGSSNRCPSCSAYCHPKTDVLSLASPASPTVLSPQTNLGAIRHTDYHNDEIDRHNAEKGSQSRCRSRSPSSPSSSDSSLDLNTDQDDEDNSAQTKVGFHGDSLSLQSFVVKLIRYFLDDPPPGIPELYPVHQAETKSTELRYLASSSSLPSAHPSPQLHAFQMILTPSYRSSGSEVVNDTEMTTVALAGKVIGKVLSIIALMLIFWILAS</sequence>
<dbReference type="EMBL" id="JAOTPV010000034">
    <property type="protein sequence ID" value="KAJ4468756.1"/>
    <property type="molecule type" value="Genomic_DNA"/>
</dbReference>
<accession>A0A9W8ZXN2</accession>
<evidence type="ECO:0000313" key="3">
    <source>
        <dbReference type="EMBL" id="KAJ4468756.1"/>
    </source>
</evidence>
<comment type="caution">
    <text evidence="3">The sequence shown here is derived from an EMBL/GenBank/DDBJ whole genome shotgun (WGS) entry which is preliminary data.</text>
</comment>
<dbReference type="SUPFAM" id="SSF57850">
    <property type="entry name" value="RING/U-box"/>
    <property type="match status" value="1"/>
</dbReference>
<organism evidence="3 4">
    <name type="scientific">Lentinula aciculospora</name>
    <dbReference type="NCBI Taxonomy" id="153920"/>
    <lineage>
        <taxon>Eukaryota</taxon>
        <taxon>Fungi</taxon>
        <taxon>Dikarya</taxon>
        <taxon>Basidiomycota</taxon>
        <taxon>Agaricomycotina</taxon>
        <taxon>Agaricomycetes</taxon>
        <taxon>Agaricomycetidae</taxon>
        <taxon>Agaricales</taxon>
        <taxon>Marasmiineae</taxon>
        <taxon>Omphalotaceae</taxon>
        <taxon>Lentinula</taxon>
    </lineage>
</organism>
<dbReference type="InterPro" id="IPR013083">
    <property type="entry name" value="Znf_RING/FYVE/PHD"/>
</dbReference>
<feature type="transmembrane region" description="Helical" evidence="2">
    <location>
        <begin position="312"/>
        <end position="330"/>
    </location>
</feature>
<keyword evidence="2" id="KW-0812">Transmembrane</keyword>
<keyword evidence="4" id="KW-1185">Reference proteome</keyword>
<feature type="region of interest" description="Disordered" evidence="1">
    <location>
        <begin position="50"/>
        <end position="71"/>
    </location>
</feature>
<dbReference type="OrthoDB" id="6270329at2759"/>